<feature type="region of interest" description="Disordered" evidence="1">
    <location>
        <begin position="239"/>
        <end position="260"/>
    </location>
</feature>
<dbReference type="Gene3D" id="1.20.58.70">
    <property type="match status" value="1"/>
</dbReference>
<keyword evidence="3" id="KW-1185">Reference proteome</keyword>
<evidence type="ECO:0000313" key="3">
    <source>
        <dbReference type="Proteomes" id="UP001176940"/>
    </source>
</evidence>
<feature type="non-terminal residue" evidence="2">
    <location>
        <position position="260"/>
    </location>
</feature>
<protein>
    <submittedName>
        <fullName evidence="2">Uncharacterized protein</fullName>
    </submittedName>
</protein>
<feature type="compositionally biased region" description="Basic and acidic residues" evidence="1">
    <location>
        <begin position="249"/>
        <end position="260"/>
    </location>
</feature>
<dbReference type="EMBL" id="CAUEEQ010012658">
    <property type="protein sequence ID" value="CAJ0936676.1"/>
    <property type="molecule type" value="Genomic_DNA"/>
</dbReference>
<organism evidence="2 3">
    <name type="scientific">Ranitomeya imitator</name>
    <name type="common">mimic poison frog</name>
    <dbReference type="NCBI Taxonomy" id="111125"/>
    <lineage>
        <taxon>Eukaryota</taxon>
        <taxon>Metazoa</taxon>
        <taxon>Chordata</taxon>
        <taxon>Craniata</taxon>
        <taxon>Vertebrata</taxon>
        <taxon>Euteleostomi</taxon>
        <taxon>Amphibia</taxon>
        <taxon>Batrachia</taxon>
        <taxon>Anura</taxon>
        <taxon>Neobatrachia</taxon>
        <taxon>Hyloidea</taxon>
        <taxon>Dendrobatidae</taxon>
        <taxon>Dendrobatinae</taxon>
        <taxon>Ranitomeya</taxon>
    </lineage>
</organism>
<sequence>MAAPAQNHVWVGTETGILKGINLVKKQAANYTEVSSLDRSQEISVMCYGDPQECEVLLGCRDGTVRVFNTEKSKFTEFHECRGGEGLFRGLGVLDNALVTRVESGLLKNTVPLSNPSLSAVKQKSEFTLMAKRIGKDLSNTFTKLEKLTILAKRKSLFDDKAVEIEELTYIIKQDINSLNQQIAQLQSFVRARGSQSGRHLQTHSNTVVVSLQIGYISVIKIHSGTNLPAGRFGGRTAHAPAILEDGGAQERRRTDLGRP</sequence>
<dbReference type="SUPFAM" id="SSF47661">
    <property type="entry name" value="t-snare proteins"/>
    <property type="match status" value="1"/>
</dbReference>
<evidence type="ECO:0000256" key="1">
    <source>
        <dbReference type="SAM" id="MobiDB-lite"/>
    </source>
</evidence>
<dbReference type="InterPro" id="IPR010989">
    <property type="entry name" value="SNARE"/>
</dbReference>
<reference evidence="2" key="1">
    <citation type="submission" date="2023-07" db="EMBL/GenBank/DDBJ databases">
        <authorList>
            <person name="Stuckert A."/>
        </authorList>
    </citation>
    <scope>NUCLEOTIDE SEQUENCE</scope>
</reference>
<name>A0ABN9L9P8_9NEOB</name>
<accession>A0ABN9L9P8</accession>
<gene>
    <name evidence="2" type="ORF">RIMI_LOCUS6869761</name>
</gene>
<proteinExistence type="predicted"/>
<dbReference type="PANTHER" id="PTHR16038:SF4">
    <property type="entry name" value="WD REPEAT-CONTAINING PROTEIN 74"/>
    <property type="match status" value="1"/>
</dbReference>
<evidence type="ECO:0000313" key="2">
    <source>
        <dbReference type="EMBL" id="CAJ0936676.1"/>
    </source>
</evidence>
<comment type="caution">
    <text evidence="2">The sequence shown here is derived from an EMBL/GenBank/DDBJ whole genome shotgun (WGS) entry which is preliminary data.</text>
</comment>
<dbReference type="PANTHER" id="PTHR16038">
    <property type="entry name" value="NOP SEVEN ASSOCIATED PROTEIN 1"/>
    <property type="match status" value="1"/>
</dbReference>
<dbReference type="InterPro" id="IPR037379">
    <property type="entry name" value="WDR74/Nsa1"/>
</dbReference>
<dbReference type="Proteomes" id="UP001176940">
    <property type="component" value="Unassembled WGS sequence"/>
</dbReference>